<gene>
    <name evidence="1" type="ORF">AFUS01_LOCUS21811</name>
</gene>
<dbReference type="GO" id="GO:0019432">
    <property type="term" value="P:triglyceride biosynthetic process"/>
    <property type="evidence" value="ECO:0007669"/>
    <property type="project" value="TreeGrafter"/>
</dbReference>
<organism evidence="1 2">
    <name type="scientific">Allacma fusca</name>
    <dbReference type="NCBI Taxonomy" id="39272"/>
    <lineage>
        <taxon>Eukaryota</taxon>
        <taxon>Metazoa</taxon>
        <taxon>Ecdysozoa</taxon>
        <taxon>Arthropoda</taxon>
        <taxon>Hexapoda</taxon>
        <taxon>Collembola</taxon>
        <taxon>Symphypleona</taxon>
        <taxon>Sminthuridae</taxon>
        <taxon>Allacma</taxon>
    </lineage>
</organism>
<evidence type="ECO:0008006" key="3">
    <source>
        <dbReference type="Google" id="ProtNLM"/>
    </source>
</evidence>
<comment type="caution">
    <text evidence="1">The sequence shown here is derived from an EMBL/GenBank/DDBJ whole genome shotgun (WGS) entry which is preliminary data.</text>
</comment>
<dbReference type="GO" id="GO:0005886">
    <property type="term" value="C:plasma membrane"/>
    <property type="evidence" value="ECO:0007669"/>
    <property type="project" value="TreeGrafter"/>
</dbReference>
<dbReference type="PANTHER" id="PTHR31650">
    <property type="entry name" value="O-ACYLTRANSFERASE (WSD1-LIKE) FAMILY PROTEIN"/>
    <property type="match status" value="1"/>
</dbReference>
<dbReference type="PANTHER" id="PTHR31650:SF1">
    <property type="entry name" value="WAX ESTER SYNTHASE_DIACYLGLYCEROL ACYLTRANSFERASE 4-RELATED"/>
    <property type="match status" value="1"/>
</dbReference>
<evidence type="ECO:0000313" key="1">
    <source>
        <dbReference type="EMBL" id="CAG7733361.1"/>
    </source>
</evidence>
<sequence>PELELSTGLTRHCSSTESDGSVTPVNIVVALTVDGSLNVDEFRNLFYTRVLQKRDRNGNLMFGKFYKTITQFLGYPCWTREKKFELANHIVEFDYHREGVNRFDENRLKTFLTKLMNEPWVNGKSYWNITLVPDYNEEVTTLIILKWQHALADGFSMRSVLEALSVNETIPMSSNENSDSRNVKALANNIRLGTQMLKNIWKTLMAIFLFPYDLASFKAKAASHDVNLWVTDVNARRDEYEISFTKSFPVDAIKSAQAKFGVGFQTVLFTAVSAALERALKKYDLPIAKMLLADYSKPVIPHPKGLTNSL</sequence>
<reference evidence="1" key="1">
    <citation type="submission" date="2021-06" db="EMBL/GenBank/DDBJ databases">
        <authorList>
            <person name="Hodson N. C."/>
            <person name="Mongue J. A."/>
            <person name="Jaron S. K."/>
        </authorList>
    </citation>
    <scope>NUCLEOTIDE SEQUENCE</scope>
</reference>
<dbReference type="AlphaFoldDB" id="A0A8J2KX03"/>
<feature type="non-terminal residue" evidence="1">
    <location>
        <position position="1"/>
    </location>
</feature>
<dbReference type="InterPro" id="IPR045034">
    <property type="entry name" value="O-acyltransferase_WSD1-like"/>
</dbReference>
<keyword evidence="2" id="KW-1185">Reference proteome</keyword>
<accession>A0A8J2KX03</accession>
<proteinExistence type="predicted"/>
<dbReference type="GO" id="GO:0008374">
    <property type="term" value="F:O-acyltransferase activity"/>
    <property type="evidence" value="ECO:0007669"/>
    <property type="project" value="InterPro"/>
</dbReference>
<evidence type="ECO:0000313" key="2">
    <source>
        <dbReference type="Proteomes" id="UP000708208"/>
    </source>
</evidence>
<protein>
    <recommendedName>
        <fullName evidence="3">Diacylglycerol O-acyltransferase</fullName>
    </recommendedName>
</protein>
<dbReference type="Proteomes" id="UP000708208">
    <property type="component" value="Unassembled WGS sequence"/>
</dbReference>
<dbReference type="EMBL" id="CAJVCH010247740">
    <property type="protein sequence ID" value="CAG7733361.1"/>
    <property type="molecule type" value="Genomic_DNA"/>
</dbReference>
<dbReference type="OrthoDB" id="8196708at2759"/>
<name>A0A8J2KX03_9HEXA</name>